<keyword evidence="3" id="KW-1185">Reference proteome</keyword>
<dbReference type="PANTHER" id="PTHR34322:SF2">
    <property type="entry name" value="TRANSPOSASE IS200-LIKE DOMAIN-CONTAINING PROTEIN"/>
    <property type="match status" value="1"/>
</dbReference>
<dbReference type="EMBL" id="JBJHQH010000006">
    <property type="protein sequence ID" value="MFK9091795.1"/>
    <property type="molecule type" value="Genomic_DNA"/>
</dbReference>
<dbReference type="InterPro" id="IPR002686">
    <property type="entry name" value="Transposase_17"/>
</dbReference>
<dbReference type="Pfam" id="PF01797">
    <property type="entry name" value="Y1_Tnp"/>
    <property type="match status" value="1"/>
</dbReference>
<dbReference type="Gene3D" id="3.30.70.1290">
    <property type="entry name" value="Transposase IS200-like"/>
    <property type="match status" value="1"/>
</dbReference>
<evidence type="ECO:0000313" key="3">
    <source>
        <dbReference type="Proteomes" id="UP001623041"/>
    </source>
</evidence>
<accession>A0ABW8RE94</accession>
<organism evidence="2 3">
    <name type="scientific">Bacillus salipaludis</name>
    <dbReference type="NCBI Taxonomy" id="2547811"/>
    <lineage>
        <taxon>Bacteria</taxon>
        <taxon>Bacillati</taxon>
        <taxon>Bacillota</taxon>
        <taxon>Bacilli</taxon>
        <taxon>Bacillales</taxon>
        <taxon>Bacillaceae</taxon>
        <taxon>Bacillus</taxon>
    </lineage>
</organism>
<dbReference type="SMART" id="SM01321">
    <property type="entry name" value="Y1_Tnp"/>
    <property type="match status" value="1"/>
</dbReference>
<name>A0ABW8RE94_9BACI</name>
<protein>
    <submittedName>
        <fullName evidence="2">Transposase</fullName>
    </submittedName>
</protein>
<feature type="domain" description="Transposase IS200-like" evidence="1">
    <location>
        <begin position="9"/>
        <end position="123"/>
    </location>
</feature>
<dbReference type="PANTHER" id="PTHR34322">
    <property type="entry name" value="TRANSPOSASE, Y1_TNP DOMAIN-CONTAINING"/>
    <property type="match status" value="1"/>
</dbReference>
<dbReference type="InterPro" id="IPR036515">
    <property type="entry name" value="Transposase_17_sf"/>
</dbReference>
<comment type="caution">
    <text evidence="2">The sequence shown here is derived from an EMBL/GenBank/DDBJ whole genome shotgun (WGS) entry which is preliminary data.</text>
</comment>
<sequence length="206" mass="24499">MVRRARLWFEGAKYHVTSRGIRKSLLFFEDEDYQKYLAYIEETRERYPFHLYSYCLMSNHTHLQFETLETPLSIIMKHLNTKYAKYFNQKYNFSGHVFEKRYGAELINSVEYEIDVSKYIHLNPVAAGMVTAPEEYPGSSYRAYLCGDGDGEANPHIEPNPILSYFPDPKPHFYQQYMHSLVTDKFFWEDGKIIKREGEWFPCGHE</sequence>
<gene>
    <name evidence="2" type="ORF">ACJEBI_09905</name>
</gene>
<reference evidence="2 3" key="1">
    <citation type="submission" date="2024-11" db="EMBL/GenBank/DDBJ databases">
        <authorList>
            <person name="Lucas J.A."/>
        </authorList>
    </citation>
    <scope>NUCLEOTIDE SEQUENCE [LARGE SCALE GENOMIC DNA]</scope>
    <source>
        <strain evidence="2 3">Z 5.4</strain>
    </source>
</reference>
<proteinExistence type="predicted"/>
<evidence type="ECO:0000313" key="2">
    <source>
        <dbReference type="EMBL" id="MFK9091795.1"/>
    </source>
</evidence>
<evidence type="ECO:0000259" key="1">
    <source>
        <dbReference type="SMART" id="SM01321"/>
    </source>
</evidence>
<dbReference type="SUPFAM" id="SSF143422">
    <property type="entry name" value="Transposase IS200-like"/>
    <property type="match status" value="1"/>
</dbReference>
<dbReference type="RefSeq" id="WP_406580414.1">
    <property type="nucleotide sequence ID" value="NZ_JBJHQH010000006.1"/>
</dbReference>
<dbReference type="Proteomes" id="UP001623041">
    <property type="component" value="Unassembled WGS sequence"/>
</dbReference>